<evidence type="ECO:0000313" key="1">
    <source>
        <dbReference type="EMBL" id="MBK1867712.1"/>
    </source>
</evidence>
<accession>A0ACC5R4Z8</accession>
<reference evidence="1" key="1">
    <citation type="submission" date="2021-01" db="EMBL/GenBank/DDBJ databases">
        <authorList>
            <person name="Sun Q."/>
        </authorList>
    </citation>
    <scope>NUCLEOTIDE SEQUENCE</scope>
    <source>
        <strain evidence="1">YIM B02566</strain>
    </source>
</reference>
<protein>
    <submittedName>
        <fullName evidence="1">Amidohydrolase family protein</fullName>
    </submittedName>
</protein>
<dbReference type="EMBL" id="JAENHL010000007">
    <property type="protein sequence ID" value="MBK1867712.1"/>
    <property type="molecule type" value="Genomic_DNA"/>
</dbReference>
<evidence type="ECO:0000313" key="2">
    <source>
        <dbReference type="Proteomes" id="UP000616151"/>
    </source>
</evidence>
<proteinExistence type="predicted"/>
<name>A0ACC5R4Z8_9HYPH</name>
<dbReference type="Proteomes" id="UP000616151">
    <property type="component" value="Unassembled WGS sequence"/>
</dbReference>
<sequence>MSAQPATGSHDLLIRKARLLDRDDICDIAIAGGRIVDIAAHIGGAAARTVDAQGGLVTASFIDPHFHLDKVLSRNYVGAISYQEAFARAREAKRNFTVADVEARVCRALDLAVAQGIGRIRTQVDVDFATRLVSLEGVLRAQERFHNLIDLEIVAFPQEGIVTDPEAPALLRAALGMGATLVGGLPEFEHSLEDQRTHVRTIFDIATERGVPIDFHCDYTDLAPYKTLEMVADMTVERGYQGKVTAGHCCALAVYPDEEAKRVIDKVRAADMSVTILPIANLQMLGGDGATPVNRGSSRAKELLAAGVNVCAGADNMFDIWFRFNRMDPVDTAYMTCLSTGMRSDAEVREAFDMTTSRPARLMGLADHRAGIGGRADLVVHSAANLVDMFRNLPGRRVHIKNGRLVGGVEGSVWTAR</sequence>
<organism evidence="1 2">
    <name type="scientific">Taklimakanibacter albus</name>
    <dbReference type="NCBI Taxonomy" id="2800327"/>
    <lineage>
        <taxon>Bacteria</taxon>
        <taxon>Pseudomonadati</taxon>
        <taxon>Pseudomonadota</taxon>
        <taxon>Alphaproteobacteria</taxon>
        <taxon>Hyphomicrobiales</taxon>
        <taxon>Aestuariivirgaceae</taxon>
        <taxon>Taklimakanibacter</taxon>
    </lineage>
</organism>
<keyword evidence="2" id="KW-1185">Reference proteome</keyword>
<comment type="caution">
    <text evidence="1">The sequence shown here is derived from an EMBL/GenBank/DDBJ whole genome shotgun (WGS) entry which is preliminary data.</text>
</comment>
<gene>
    <name evidence="1" type="ORF">JHL16_15240</name>
</gene>